<feature type="transmembrane region" description="Helical" evidence="1">
    <location>
        <begin position="220"/>
        <end position="239"/>
    </location>
</feature>
<feature type="transmembrane region" description="Helical" evidence="1">
    <location>
        <begin position="130"/>
        <end position="149"/>
    </location>
</feature>
<dbReference type="AlphaFoldDB" id="D0LSR7"/>
<keyword evidence="1" id="KW-1133">Transmembrane helix</keyword>
<feature type="transmembrane region" description="Helical" evidence="1">
    <location>
        <begin position="42"/>
        <end position="65"/>
    </location>
</feature>
<evidence type="ECO:0000313" key="3">
    <source>
        <dbReference type="Proteomes" id="UP000001880"/>
    </source>
</evidence>
<keyword evidence="1" id="KW-0812">Transmembrane</keyword>
<dbReference type="RefSeq" id="WP_012829887.1">
    <property type="nucleotide sequence ID" value="NC_013440.1"/>
</dbReference>
<feature type="transmembrane region" description="Helical" evidence="1">
    <location>
        <begin position="155"/>
        <end position="173"/>
    </location>
</feature>
<dbReference type="STRING" id="502025.Hoch_4799"/>
<organism evidence="2 3">
    <name type="scientific">Haliangium ochraceum (strain DSM 14365 / JCM 11303 / SMP-2)</name>
    <dbReference type="NCBI Taxonomy" id="502025"/>
    <lineage>
        <taxon>Bacteria</taxon>
        <taxon>Pseudomonadati</taxon>
        <taxon>Myxococcota</taxon>
        <taxon>Polyangia</taxon>
        <taxon>Haliangiales</taxon>
        <taxon>Kofleriaceae</taxon>
        <taxon>Haliangium</taxon>
    </lineage>
</organism>
<name>D0LSR7_HALO1</name>
<evidence type="ECO:0008006" key="4">
    <source>
        <dbReference type="Google" id="ProtNLM"/>
    </source>
</evidence>
<feature type="transmembrane region" description="Helical" evidence="1">
    <location>
        <begin position="85"/>
        <end position="109"/>
    </location>
</feature>
<evidence type="ECO:0000256" key="1">
    <source>
        <dbReference type="SAM" id="Phobius"/>
    </source>
</evidence>
<keyword evidence="3" id="KW-1185">Reference proteome</keyword>
<feature type="transmembrane region" description="Helical" evidence="1">
    <location>
        <begin position="6"/>
        <end position="30"/>
    </location>
</feature>
<sequence length="250" mass="26838">MNPLDLYAALVRSHAFFGILGLLAAFVPLLGRKGGALHRRAGWTFVLAMLFTAVSGIVIAALWMAVPLSLRSSSAALSPGDAARLVANARIFAALLMYLAVLILSALWHGVRAMRVRRRAAATRELGGHLLDHALPWLMFAGGIALAGFGLFHAQIVHIAFGILGGLGGYQDLRVMQAPPQRGRPLLIRHLEAMISACIAAATAFLVFGARHWLDGLLPSSLAFLPWLAPSALGMLLIAKYKRRFRPVAV</sequence>
<dbReference type="eggNOG" id="ENOG5031FWB">
    <property type="taxonomic scope" value="Bacteria"/>
</dbReference>
<proteinExistence type="predicted"/>
<dbReference type="KEGG" id="hoh:Hoch_4799"/>
<dbReference type="HOGENOM" id="CLU_102900_0_0_7"/>
<dbReference type="OrthoDB" id="5984490at2"/>
<keyword evidence="1" id="KW-0472">Membrane</keyword>
<reference evidence="2 3" key="1">
    <citation type="journal article" date="2010" name="Stand. Genomic Sci.">
        <title>Complete genome sequence of Haliangium ochraceum type strain (SMP-2).</title>
        <authorList>
            <consortium name="US DOE Joint Genome Institute (JGI-PGF)"/>
            <person name="Ivanova N."/>
            <person name="Daum C."/>
            <person name="Lang E."/>
            <person name="Abt B."/>
            <person name="Kopitz M."/>
            <person name="Saunders E."/>
            <person name="Lapidus A."/>
            <person name="Lucas S."/>
            <person name="Glavina Del Rio T."/>
            <person name="Nolan M."/>
            <person name="Tice H."/>
            <person name="Copeland A."/>
            <person name="Cheng J.F."/>
            <person name="Chen F."/>
            <person name="Bruce D."/>
            <person name="Goodwin L."/>
            <person name="Pitluck S."/>
            <person name="Mavromatis K."/>
            <person name="Pati A."/>
            <person name="Mikhailova N."/>
            <person name="Chen A."/>
            <person name="Palaniappan K."/>
            <person name="Land M."/>
            <person name="Hauser L."/>
            <person name="Chang Y.J."/>
            <person name="Jeffries C.D."/>
            <person name="Detter J.C."/>
            <person name="Brettin T."/>
            <person name="Rohde M."/>
            <person name="Goker M."/>
            <person name="Bristow J."/>
            <person name="Markowitz V."/>
            <person name="Eisen J.A."/>
            <person name="Hugenholtz P."/>
            <person name="Kyrpides N.C."/>
            <person name="Klenk H.P."/>
        </authorList>
    </citation>
    <scope>NUCLEOTIDE SEQUENCE [LARGE SCALE GENOMIC DNA]</scope>
    <source>
        <strain evidence="3">DSM 14365 / CIP 107738 / JCM 11303 / AJ 13395 / SMP-2</strain>
    </source>
</reference>
<protein>
    <recommendedName>
        <fullName evidence="4">DUF2306 domain-containing protein</fullName>
    </recommendedName>
</protein>
<dbReference type="Proteomes" id="UP000001880">
    <property type="component" value="Chromosome"/>
</dbReference>
<accession>D0LSR7</accession>
<evidence type="ECO:0000313" key="2">
    <source>
        <dbReference type="EMBL" id="ACY17289.1"/>
    </source>
</evidence>
<dbReference type="EMBL" id="CP001804">
    <property type="protein sequence ID" value="ACY17289.1"/>
    <property type="molecule type" value="Genomic_DNA"/>
</dbReference>
<feature type="transmembrane region" description="Helical" evidence="1">
    <location>
        <begin position="193"/>
        <end position="214"/>
    </location>
</feature>
<gene>
    <name evidence="2" type="ordered locus">Hoch_4799</name>
</gene>